<dbReference type="GO" id="GO:0005634">
    <property type="term" value="C:nucleus"/>
    <property type="evidence" value="ECO:0007669"/>
    <property type="project" value="TreeGrafter"/>
</dbReference>
<dbReference type="GO" id="GO:0005764">
    <property type="term" value="C:lysosome"/>
    <property type="evidence" value="ECO:0007669"/>
    <property type="project" value="UniProtKB-SubCell"/>
</dbReference>
<dbReference type="GO" id="GO:0000981">
    <property type="term" value="F:DNA-binding transcription factor activity, RNA polymerase II-specific"/>
    <property type="evidence" value="ECO:0007669"/>
    <property type="project" value="TreeGrafter"/>
</dbReference>
<dbReference type="EMBL" id="AB168442">
    <property type="protein sequence ID" value="BAE00562.1"/>
    <property type="molecule type" value="mRNA"/>
</dbReference>
<sequence>MNLSLVLAAFCLGIASAVPKFDQNLDTKWYQWKATHRRLYGASEEGWRRAVWEKNMKMIELHNGEYSQGKHGFAMAMNAFGDMTNEEFRQVMGCFRNQKLRKGKLFREPLFLDLPKSVDWRKKGYVTPVKNQKQCGSCWAFSATGALEGQMFRKTGKLVSLSEQNLVDCSHPQGNQGCNGGFMNSAFRYVKENGGLDSEESYPYVAMDGICKYRPENSVANDTNRISNSASTAHARFATSTIQPPKEYSSVSPCPRSAPIPQASPIPHPHVYQPPPLGHPATLFGTPPRFSFHHPYFLPGPHYFPSSTCPYSRPPFGYGNFPSSMPECLGYYEDRYQKHEAIFSALNRDYSFRDYSSERTHSENSRSCENMNGTSFYNSHSHSGEEYLNPVPQLDIGALENVFTAPTSTPSSIQQVNVTDSDEEEEEKVLRDL</sequence>
<dbReference type="Pfam" id="PF00112">
    <property type="entry name" value="Peptidase_C1"/>
    <property type="match status" value="1"/>
</dbReference>
<keyword evidence="2" id="KW-0645">Protease</keyword>
<dbReference type="GO" id="GO:1990837">
    <property type="term" value="F:sequence-specific double-stranded DNA binding"/>
    <property type="evidence" value="ECO:0007669"/>
    <property type="project" value="TreeGrafter"/>
</dbReference>
<protein>
    <submittedName>
        <fullName evidence="12">Testis cDNA clone: QtsA-12228, similar to human SRY (sex determining region Y)-box 30 (SOX30),transcript variant 1</fullName>
    </submittedName>
</protein>
<evidence type="ECO:0000313" key="12">
    <source>
        <dbReference type="EMBL" id="BAE00562.1"/>
    </source>
</evidence>
<evidence type="ECO:0000259" key="10">
    <source>
        <dbReference type="SMART" id="SM00645"/>
    </source>
</evidence>
<evidence type="ECO:0000256" key="7">
    <source>
        <dbReference type="ARBA" id="ARBA00023228"/>
    </source>
</evidence>
<dbReference type="PROSITE" id="PS00139">
    <property type="entry name" value="THIOL_PROTEASE_CYS"/>
    <property type="match status" value="1"/>
</dbReference>
<evidence type="ECO:0000256" key="5">
    <source>
        <dbReference type="ARBA" id="ARBA00023145"/>
    </source>
</evidence>
<dbReference type="MEROPS" id="I29.010"/>
<dbReference type="GO" id="GO:0006508">
    <property type="term" value="P:proteolysis"/>
    <property type="evidence" value="ECO:0007669"/>
    <property type="project" value="UniProtKB-KW"/>
</dbReference>
<dbReference type="FunFam" id="3.90.70.10:FF:000332">
    <property type="entry name" value="Cathepsin L1"/>
    <property type="match status" value="1"/>
</dbReference>
<keyword evidence="3" id="KW-0378">Hydrolase</keyword>
<keyword evidence="4" id="KW-0788">Thiol protease</keyword>
<evidence type="ECO:0000256" key="6">
    <source>
        <dbReference type="ARBA" id="ARBA00023157"/>
    </source>
</evidence>
<evidence type="ECO:0000256" key="4">
    <source>
        <dbReference type="ARBA" id="ARBA00022807"/>
    </source>
</evidence>
<dbReference type="InterPro" id="IPR000668">
    <property type="entry name" value="Peptidase_C1A_C"/>
</dbReference>
<feature type="domain" description="Cathepsin propeptide inhibitor" evidence="11">
    <location>
        <begin position="29"/>
        <end position="88"/>
    </location>
</feature>
<evidence type="ECO:0000256" key="1">
    <source>
        <dbReference type="ARBA" id="ARBA00004371"/>
    </source>
</evidence>
<dbReference type="Gene3D" id="3.90.70.10">
    <property type="entry name" value="Cysteine proteinases"/>
    <property type="match status" value="1"/>
</dbReference>
<name>Q4R8L0_MACFA</name>
<comment type="subcellular location">
    <subcellularLocation>
        <location evidence="1">Lysosome</location>
    </subcellularLocation>
</comment>
<reference evidence="12" key="2">
    <citation type="submission" date="2005-06" db="EMBL/GenBank/DDBJ databases">
        <title>DNA sequences of macaque genes expressed in brain or testis and its evolutionary implications.</title>
        <authorList>
            <consortium name="International consortium for macaque cDNA sequencing and analysis"/>
        </authorList>
    </citation>
    <scope>NUCLEOTIDE SEQUENCE</scope>
</reference>
<evidence type="ECO:0000259" key="11">
    <source>
        <dbReference type="SMART" id="SM00848"/>
    </source>
</evidence>
<feature type="compositionally biased region" description="Polar residues" evidence="8">
    <location>
        <begin position="406"/>
        <end position="419"/>
    </location>
</feature>
<proteinExistence type="evidence at transcript level"/>
<dbReference type="SMART" id="SM00848">
    <property type="entry name" value="Inhibitor_I29"/>
    <property type="match status" value="1"/>
</dbReference>
<dbReference type="PANTHER" id="PTHR47279:SF1">
    <property type="entry name" value="TRANSCRIPTION FACTOR SOX-30"/>
    <property type="match status" value="1"/>
</dbReference>
<evidence type="ECO:0000256" key="8">
    <source>
        <dbReference type="SAM" id="MobiDB-lite"/>
    </source>
</evidence>
<keyword evidence="6" id="KW-1015">Disulfide bond</keyword>
<dbReference type="SUPFAM" id="SSF54001">
    <property type="entry name" value="Cysteine proteinases"/>
    <property type="match status" value="1"/>
</dbReference>
<dbReference type="SMART" id="SM00645">
    <property type="entry name" value="Pept_C1"/>
    <property type="match status" value="1"/>
</dbReference>
<dbReference type="InterPro" id="IPR052856">
    <property type="entry name" value="SOX30_TF"/>
</dbReference>
<dbReference type="GO" id="GO:0008234">
    <property type="term" value="F:cysteine-type peptidase activity"/>
    <property type="evidence" value="ECO:0007669"/>
    <property type="project" value="UniProtKB-KW"/>
</dbReference>
<accession>Q4R8L0</accession>
<feature type="signal peptide" evidence="9">
    <location>
        <begin position="1"/>
        <end position="17"/>
    </location>
</feature>
<feature type="chain" id="PRO_5018720184" evidence="9">
    <location>
        <begin position="18"/>
        <end position="433"/>
    </location>
</feature>
<dbReference type="InterPro" id="IPR000169">
    <property type="entry name" value="Pept_cys_AS"/>
</dbReference>
<keyword evidence="9" id="KW-0732">Signal</keyword>
<dbReference type="Pfam" id="PF08246">
    <property type="entry name" value="Inhibitor_I29"/>
    <property type="match status" value="1"/>
</dbReference>
<evidence type="ECO:0000256" key="9">
    <source>
        <dbReference type="SAM" id="SignalP"/>
    </source>
</evidence>
<organism evidence="12">
    <name type="scientific">Macaca fascicularis</name>
    <name type="common">Crab-eating macaque</name>
    <name type="synonym">Cynomolgus monkey</name>
    <dbReference type="NCBI Taxonomy" id="9541"/>
    <lineage>
        <taxon>Eukaryota</taxon>
        <taxon>Metazoa</taxon>
        <taxon>Chordata</taxon>
        <taxon>Craniata</taxon>
        <taxon>Vertebrata</taxon>
        <taxon>Euteleostomi</taxon>
        <taxon>Mammalia</taxon>
        <taxon>Eutheria</taxon>
        <taxon>Euarchontoglires</taxon>
        <taxon>Primates</taxon>
        <taxon>Haplorrhini</taxon>
        <taxon>Catarrhini</taxon>
        <taxon>Cercopithecidae</taxon>
        <taxon>Cercopithecinae</taxon>
        <taxon>Macaca</taxon>
    </lineage>
</organism>
<dbReference type="PANTHER" id="PTHR47279">
    <property type="entry name" value="TRANSCRIPTION FACTOR SOX-30"/>
    <property type="match status" value="1"/>
</dbReference>
<dbReference type="CDD" id="cd02248">
    <property type="entry name" value="Peptidase_C1A"/>
    <property type="match status" value="1"/>
</dbReference>
<keyword evidence="5" id="KW-0865">Zymogen</keyword>
<evidence type="ECO:0000256" key="2">
    <source>
        <dbReference type="ARBA" id="ARBA00022670"/>
    </source>
</evidence>
<dbReference type="InterPro" id="IPR039417">
    <property type="entry name" value="Peptidase_C1A_papain-like"/>
</dbReference>
<reference evidence="12" key="1">
    <citation type="journal article" date="2005" name="Mol. Biol. Evol.">
        <title>Substitution rate and structural divergence of 5'UTR evolution: comparative analysis between human and cynomolgus monkey cDNAs.</title>
        <authorList>
            <person name="Osada N."/>
            <person name="Hirata M."/>
            <person name="Tanuma R."/>
            <person name="Kusuda J."/>
            <person name="Hida M."/>
            <person name="Suzuki Y."/>
            <person name="Sugano S."/>
            <person name="Gojobori T."/>
            <person name="Shen C.K."/>
            <person name="Wu C.I."/>
            <person name="Hashimoto K."/>
        </authorList>
    </citation>
    <scope>NUCLEOTIDE SEQUENCE</scope>
</reference>
<dbReference type="InterPro" id="IPR038765">
    <property type="entry name" value="Papain-like_cys_pep_sf"/>
</dbReference>
<feature type="domain" description="Peptidase C1A papain C-terminal" evidence="10">
    <location>
        <begin position="114"/>
        <end position="385"/>
    </location>
</feature>
<dbReference type="InterPro" id="IPR013201">
    <property type="entry name" value="Prot_inhib_I29"/>
</dbReference>
<dbReference type="AlphaFoldDB" id="Q4R8L0"/>
<keyword evidence="7" id="KW-0458">Lysosome</keyword>
<evidence type="ECO:0000256" key="3">
    <source>
        <dbReference type="ARBA" id="ARBA00022801"/>
    </source>
</evidence>
<feature type="region of interest" description="Disordered" evidence="8">
    <location>
        <begin position="406"/>
        <end position="433"/>
    </location>
</feature>